<dbReference type="GO" id="GO:0005886">
    <property type="term" value="C:plasma membrane"/>
    <property type="evidence" value="ECO:0007669"/>
    <property type="project" value="UniProtKB-SubCell"/>
</dbReference>
<proteinExistence type="predicted"/>
<dbReference type="PANTHER" id="PTHR43394">
    <property type="entry name" value="ATP-DEPENDENT PERMEASE MDL1, MITOCHONDRIAL"/>
    <property type="match status" value="1"/>
</dbReference>
<dbReference type="Pfam" id="PF00664">
    <property type="entry name" value="ABC_membrane"/>
    <property type="match status" value="1"/>
</dbReference>
<dbReference type="SUPFAM" id="SSF90123">
    <property type="entry name" value="ABC transporter transmembrane region"/>
    <property type="match status" value="1"/>
</dbReference>
<comment type="subcellular location">
    <subcellularLocation>
        <location evidence="1">Cell membrane</location>
        <topology evidence="1">Multi-pass membrane protein</topology>
    </subcellularLocation>
</comment>
<keyword evidence="7" id="KW-0378">Hydrolase</keyword>
<feature type="transmembrane region" description="Helical" evidence="5">
    <location>
        <begin position="165"/>
        <end position="186"/>
    </location>
</feature>
<keyword evidence="8" id="KW-1185">Reference proteome</keyword>
<feature type="transmembrane region" description="Helical" evidence="5">
    <location>
        <begin position="272"/>
        <end position="291"/>
    </location>
</feature>
<dbReference type="AlphaFoldDB" id="A0A0P9CY53"/>
<dbReference type="GO" id="GO:0005524">
    <property type="term" value="F:ATP binding"/>
    <property type="evidence" value="ECO:0007669"/>
    <property type="project" value="InterPro"/>
</dbReference>
<keyword evidence="7" id="KW-0547">Nucleotide-binding</keyword>
<gene>
    <name evidence="7" type="ORF">SE17_26910</name>
</gene>
<evidence type="ECO:0000313" key="8">
    <source>
        <dbReference type="Proteomes" id="UP000050509"/>
    </source>
</evidence>
<feature type="transmembrane region" description="Helical" evidence="5">
    <location>
        <begin position="21"/>
        <end position="40"/>
    </location>
</feature>
<evidence type="ECO:0000256" key="3">
    <source>
        <dbReference type="ARBA" id="ARBA00022989"/>
    </source>
</evidence>
<feature type="transmembrane region" description="Helical" evidence="5">
    <location>
        <begin position="60"/>
        <end position="85"/>
    </location>
</feature>
<comment type="caution">
    <text evidence="7">The sequence shown here is derived from an EMBL/GenBank/DDBJ whole genome shotgun (WGS) entry which is preliminary data.</text>
</comment>
<dbReference type="EMBL" id="LJCR01001389">
    <property type="protein sequence ID" value="KPV50448.1"/>
    <property type="molecule type" value="Genomic_DNA"/>
</dbReference>
<evidence type="ECO:0000259" key="6">
    <source>
        <dbReference type="PROSITE" id="PS50929"/>
    </source>
</evidence>
<evidence type="ECO:0000256" key="4">
    <source>
        <dbReference type="ARBA" id="ARBA00023136"/>
    </source>
</evidence>
<dbReference type="InterPro" id="IPR011527">
    <property type="entry name" value="ABC1_TM_dom"/>
</dbReference>
<organism evidence="7 8">
    <name type="scientific">Kouleothrix aurantiaca</name>
    <dbReference type="NCBI Taxonomy" id="186479"/>
    <lineage>
        <taxon>Bacteria</taxon>
        <taxon>Bacillati</taxon>
        <taxon>Chloroflexota</taxon>
        <taxon>Chloroflexia</taxon>
        <taxon>Chloroflexales</taxon>
        <taxon>Roseiflexineae</taxon>
        <taxon>Roseiflexaceae</taxon>
        <taxon>Kouleothrix</taxon>
    </lineage>
</organism>
<name>A0A0P9CY53_9CHLR</name>
<feature type="domain" description="ABC transmembrane type-1" evidence="6">
    <location>
        <begin position="24"/>
        <end position="306"/>
    </location>
</feature>
<evidence type="ECO:0000256" key="1">
    <source>
        <dbReference type="ARBA" id="ARBA00004651"/>
    </source>
</evidence>
<keyword evidence="7" id="KW-0067">ATP-binding</keyword>
<dbReference type="PROSITE" id="PS50929">
    <property type="entry name" value="ABC_TM1F"/>
    <property type="match status" value="1"/>
</dbReference>
<feature type="transmembrane region" description="Helical" evidence="5">
    <location>
        <begin position="138"/>
        <end position="159"/>
    </location>
</feature>
<dbReference type="InterPro" id="IPR039421">
    <property type="entry name" value="Type_1_exporter"/>
</dbReference>
<feature type="transmembrane region" description="Helical" evidence="5">
    <location>
        <begin position="240"/>
        <end position="266"/>
    </location>
</feature>
<evidence type="ECO:0000256" key="5">
    <source>
        <dbReference type="SAM" id="Phobius"/>
    </source>
</evidence>
<feature type="non-terminal residue" evidence="7">
    <location>
        <position position="363"/>
    </location>
</feature>
<dbReference type="Proteomes" id="UP000050509">
    <property type="component" value="Unassembled WGS sequence"/>
</dbReference>
<keyword evidence="7" id="KW-0347">Helicase</keyword>
<reference evidence="7 8" key="1">
    <citation type="submission" date="2015-09" db="EMBL/GenBank/DDBJ databases">
        <title>Draft genome sequence of Kouleothrix aurantiaca JCM 19913.</title>
        <authorList>
            <person name="Hemp J."/>
        </authorList>
    </citation>
    <scope>NUCLEOTIDE SEQUENCE [LARGE SCALE GENOMIC DNA]</scope>
    <source>
        <strain evidence="7 8">COM-B</strain>
    </source>
</reference>
<sequence>MNQALKQYRALLSTYLQRQRGRVLMLAVLLLGGIALQIANPQILRYFIDSAQGGGATSQLINAAILFIVVAIATQVLNVAATYIAENVGWTATNQLRADLALHTLKLDMSFHKARTPGELIERIDGDVTALANFFSQFVIRVFGSLLLLLGILVALTLANWQIGLMLTGFAVAVVTIITWVQRIAVPYWKIARQTSAELFGFVEERLSGTEDIRSSGAVAYTLGRLAERSRARRRSERRAALIGSGTWFAPILLFAIGTASGYLLAKSLFDSGQITLGTAYLVFFYTQLMYQPIHQLTREIEDLQRATAGIARIQELFATRSSFVDGSTPLPAGALGVEFERVTFAYDDAAGGLGAAAETAQQ</sequence>
<dbReference type="GO" id="GO:0004386">
    <property type="term" value="F:helicase activity"/>
    <property type="evidence" value="ECO:0007669"/>
    <property type="project" value="UniProtKB-KW"/>
</dbReference>
<protein>
    <submittedName>
        <fullName evidence="7">Helicase</fullName>
    </submittedName>
</protein>
<dbReference type="InterPro" id="IPR036640">
    <property type="entry name" value="ABC1_TM_sf"/>
</dbReference>
<evidence type="ECO:0000313" key="7">
    <source>
        <dbReference type="EMBL" id="KPV50448.1"/>
    </source>
</evidence>
<dbReference type="PANTHER" id="PTHR43394:SF1">
    <property type="entry name" value="ATP-BINDING CASSETTE SUB-FAMILY B MEMBER 10, MITOCHONDRIAL"/>
    <property type="match status" value="1"/>
</dbReference>
<dbReference type="GO" id="GO:0015421">
    <property type="term" value="F:ABC-type oligopeptide transporter activity"/>
    <property type="evidence" value="ECO:0007669"/>
    <property type="project" value="TreeGrafter"/>
</dbReference>
<dbReference type="Gene3D" id="1.20.1560.10">
    <property type="entry name" value="ABC transporter type 1, transmembrane domain"/>
    <property type="match status" value="1"/>
</dbReference>
<keyword evidence="4 5" id="KW-0472">Membrane</keyword>
<accession>A0A0P9CY53</accession>
<keyword evidence="3 5" id="KW-1133">Transmembrane helix</keyword>
<dbReference type="CDD" id="cd07346">
    <property type="entry name" value="ABC_6TM_exporters"/>
    <property type="match status" value="1"/>
</dbReference>
<evidence type="ECO:0000256" key="2">
    <source>
        <dbReference type="ARBA" id="ARBA00022692"/>
    </source>
</evidence>
<keyword evidence="2 5" id="KW-0812">Transmembrane</keyword>